<feature type="transmembrane region" description="Helical" evidence="1">
    <location>
        <begin position="100"/>
        <end position="117"/>
    </location>
</feature>
<dbReference type="PIRSF" id="PIRSF037259">
    <property type="entry name" value="EcsB_ABC"/>
    <property type="match status" value="1"/>
</dbReference>
<sequence length="409" mass="47613">MMNSIWKKRVSHHQKKMLRYLKYVLNDHFVIVCLFLLGALGYSYSEFLKTISTDFMYGRMIAVILFTGLLFIGKLATLLQPADAVFLLPKEKSLKDYLSLAKWHSFLLPASVIILGVGVLMPLLVATASFAFTDMLYFVVYLLIMKDCEFKVQHFEFKLASTAKRKEIRFAFLLSALIGNFVMLYFSLLAGIFFAVIVYVIWHQYEKRFLPAHSYQWQAMINAEMGRMQRIFQFINLFTDIPVLKTTVKRRQYLDGLLKRIKIEHQRTFLYLYSRAFLRGTEYSGLFVRLSLLAIVLVLFVESFVLSLLLALLFLYLTGFQLLPLYFHFDNMAMSVLYPVDQKQKIKAMKEILLILLLTESCGIGLASLHALPLMASLSVFFSLVLFSVLFSHFYLPDRIKKMEKTRRY</sequence>
<evidence type="ECO:0000313" key="3">
    <source>
        <dbReference type="Proteomes" id="UP001597285"/>
    </source>
</evidence>
<dbReference type="InterPro" id="IPR010288">
    <property type="entry name" value="EcsB_ABC"/>
</dbReference>
<keyword evidence="3" id="KW-1185">Reference proteome</keyword>
<keyword evidence="1" id="KW-1133">Transmembrane helix</keyword>
<protein>
    <submittedName>
        <fullName evidence="2">ABC transporter permease</fullName>
    </submittedName>
</protein>
<dbReference type="Proteomes" id="UP001597285">
    <property type="component" value="Unassembled WGS sequence"/>
</dbReference>
<feature type="transmembrane region" description="Helical" evidence="1">
    <location>
        <begin position="352"/>
        <end position="372"/>
    </location>
</feature>
<feature type="transmembrane region" description="Helical" evidence="1">
    <location>
        <begin position="20"/>
        <end position="44"/>
    </location>
</feature>
<gene>
    <name evidence="2" type="ORF">ACFSBK_10360</name>
</gene>
<keyword evidence="1" id="KW-0472">Membrane</keyword>
<accession>A0ABW4NRW2</accession>
<feature type="transmembrane region" description="Helical" evidence="1">
    <location>
        <begin position="378"/>
        <end position="396"/>
    </location>
</feature>
<name>A0ABW4NRW2_9LACT</name>
<reference evidence="3" key="1">
    <citation type="journal article" date="2019" name="Int. J. Syst. Evol. Microbiol.">
        <title>The Global Catalogue of Microorganisms (GCM) 10K type strain sequencing project: providing services to taxonomists for standard genome sequencing and annotation.</title>
        <authorList>
            <consortium name="The Broad Institute Genomics Platform"/>
            <consortium name="The Broad Institute Genome Sequencing Center for Infectious Disease"/>
            <person name="Wu L."/>
            <person name="Ma J."/>
        </authorList>
    </citation>
    <scope>NUCLEOTIDE SEQUENCE [LARGE SCALE GENOMIC DNA]</scope>
    <source>
        <strain evidence="3">KCTC 42143</strain>
    </source>
</reference>
<feature type="transmembrane region" description="Helical" evidence="1">
    <location>
        <begin position="170"/>
        <end position="202"/>
    </location>
</feature>
<feature type="transmembrane region" description="Helical" evidence="1">
    <location>
        <begin position="56"/>
        <end position="79"/>
    </location>
</feature>
<feature type="transmembrane region" description="Helical" evidence="1">
    <location>
        <begin position="292"/>
        <end position="317"/>
    </location>
</feature>
<dbReference type="RefSeq" id="WP_058920159.1">
    <property type="nucleotide sequence ID" value="NZ_JBHSQC010000006.1"/>
</dbReference>
<evidence type="ECO:0000313" key="2">
    <source>
        <dbReference type="EMBL" id="MFD1800247.1"/>
    </source>
</evidence>
<organism evidence="2 3">
    <name type="scientific">Carnobacterium antarcticum</name>
    <dbReference type="NCBI Taxonomy" id="2126436"/>
    <lineage>
        <taxon>Bacteria</taxon>
        <taxon>Bacillati</taxon>
        <taxon>Bacillota</taxon>
        <taxon>Bacilli</taxon>
        <taxon>Lactobacillales</taxon>
        <taxon>Carnobacteriaceae</taxon>
        <taxon>Carnobacterium</taxon>
    </lineage>
</organism>
<comment type="caution">
    <text evidence="2">The sequence shown here is derived from an EMBL/GenBank/DDBJ whole genome shotgun (WGS) entry which is preliminary data.</text>
</comment>
<feature type="transmembrane region" description="Helical" evidence="1">
    <location>
        <begin position="123"/>
        <end position="144"/>
    </location>
</feature>
<dbReference type="EMBL" id="JBHUFF010000018">
    <property type="protein sequence ID" value="MFD1800247.1"/>
    <property type="molecule type" value="Genomic_DNA"/>
</dbReference>
<keyword evidence="1" id="KW-0812">Transmembrane</keyword>
<dbReference type="Pfam" id="PF05975">
    <property type="entry name" value="EcsB"/>
    <property type="match status" value="1"/>
</dbReference>
<proteinExistence type="predicted"/>
<evidence type="ECO:0000256" key="1">
    <source>
        <dbReference type="SAM" id="Phobius"/>
    </source>
</evidence>